<sequence length="267" mass="29641">MDNKKLRESVANDMVSAIEAWVYTTLLVSECYPRVIFERLPIFDIGDGLGAFTAWGCKCASLQNYVRLACRGLHEALLLNRVKSVIVSVDQDDDDDDDRGVNVCSPLLRYVVEFPSDVCKAVAQRAVEGHGRNATPIDARYIICEPIQELLLATERQAPPGYPGKDGKRRWKLMFEGKPVLNTSGGGSRRVERVQDRPLKVPKLWAEATGTTKVSQQQFGKGDTLRRAPLSSAALERTGRGRVSEKDADKISLGEDVIINSYLDARF</sequence>
<accession>A0A7J6QBI7</accession>
<protein>
    <submittedName>
        <fullName evidence="1">Uncharacterized protein</fullName>
    </submittedName>
</protein>
<dbReference type="AlphaFoldDB" id="A0A7J6QBI7"/>
<evidence type="ECO:0000313" key="1">
    <source>
        <dbReference type="EMBL" id="KAF4705638.1"/>
    </source>
</evidence>
<dbReference type="Proteomes" id="UP000574390">
    <property type="component" value="Unassembled WGS sequence"/>
</dbReference>
<comment type="caution">
    <text evidence="1">The sequence shown here is derived from an EMBL/GenBank/DDBJ whole genome shotgun (WGS) entry which is preliminary data.</text>
</comment>
<dbReference type="EMBL" id="JABANM010030798">
    <property type="protein sequence ID" value="KAF4705638.1"/>
    <property type="molecule type" value="Genomic_DNA"/>
</dbReference>
<reference evidence="1 2" key="1">
    <citation type="submission" date="2020-04" db="EMBL/GenBank/DDBJ databases">
        <title>Perkinsus olseni comparative genomics.</title>
        <authorList>
            <person name="Bogema D.R."/>
        </authorList>
    </citation>
    <scope>NUCLEOTIDE SEQUENCE [LARGE SCALE GENOMIC DNA]</scope>
    <source>
        <strain evidence="1">ATCC PRA-205</strain>
    </source>
</reference>
<name>A0A7J6QBI7_PEROL</name>
<gene>
    <name evidence="1" type="ORF">FOZ62_017958</name>
</gene>
<organism evidence="1 2">
    <name type="scientific">Perkinsus olseni</name>
    <name type="common">Perkinsus atlanticus</name>
    <dbReference type="NCBI Taxonomy" id="32597"/>
    <lineage>
        <taxon>Eukaryota</taxon>
        <taxon>Sar</taxon>
        <taxon>Alveolata</taxon>
        <taxon>Perkinsozoa</taxon>
        <taxon>Perkinsea</taxon>
        <taxon>Perkinsida</taxon>
        <taxon>Perkinsidae</taxon>
        <taxon>Perkinsus</taxon>
    </lineage>
</organism>
<evidence type="ECO:0000313" key="2">
    <source>
        <dbReference type="Proteomes" id="UP000574390"/>
    </source>
</evidence>
<proteinExistence type="predicted"/>